<dbReference type="Pfam" id="PF04632">
    <property type="entry name" value="FUSC"/>
    <property type="match status" value="1"/>
</dbReference>
<feature type="transmembrane region" description="Helical" evidence="1">
    <location>
        <begin position="134"/>
        <end position="152"/>
    </location>
</feature>
<gene>
    <name evidence="2" type="ORF">GTW51_21695</name>
</gene>
<dbReference type="InterPro" id="IPR006726">
    <property type="entry name" value="PHBA_efflux_AaeB/fusaric-R"/>
</dbReference>
<protein>
    <recommendedName>
        <fullName evidence="4">FUSC family protein</fullName>
    </recommendedName>
</protein>
<proteinExistence type="predicted"/>
<evidence type="ECO:0000313" key="2">
    <source>
        <dbReference type="EMBL" id="NDV89279.1"/>
    </source>
</evidence>
<comment type="caution">
    <text evidence="2">The sequence shown here is derived from an EMBL/GenBank/DDBJ whole genome shotgun (WGS) entry which is preliminary data.</text>
</comment>
<dbReference type="Proteomes" id="UP000476332">
    <property type="component" value="Unassembled WGS sequence"/>
</dbReference>
<feature type="transmembrane region" description="Helical" evidence="1">
    <location>
        <begin position="88"/>
        <end position="104"/>
    </location>
</feature>
<evidence type="ECO:0000256" key="1">
    <source>
        <dbReference type="SAM" id="Phobius"/>
    </source>
</evidence>
<evidence type="ECO:0008006" key="4">
    <source>
        <dbReference type="Google" id="ProtNLM"/>
    </source>
</evidence>
<evidence type="ECO:0000313" key="3">
    <source>
        <dbReference type="Proteomes" id="UP000476332"/>
    </source>
</evidence>
<feature type="transmembrane region" description="Helical" evidence="1">
    <location>
        <begin position="63"/>
        <end position="81"/>
    </location>
</feature>
<dbReference type="GO" id="GO:0022857">
    <property type="term" value="F:transmembrane transporter activity"/>
    <property type="evidence" value="ECO:0007669"/>
    <property type="project" value="InterPro"/>
</dbReference>
<dbReference type="EMBL" id="JAAAMJ010000034">
    <property type="protein sequence ID" value="NDV89279.1"/>
    <property type="molecule type" value="Genomic_DNA"/>
</dbReference>
<name>A0A6L9MMZ3_9HYPH</name>
<reference evidence="2 3" key="1">
    <citation type="submission" date="2020-01" db="EMBL/GenBank/DDBJ databases">
        <title>Genomes of bacteria type strains.</title>
        <authorList>
            <person name="Chen J."/>
            <person name="Zhu S."/>
            <person name="Chen J."/>
        </authorList>
    </citation>
    <scope>NUCLEOTIDE SEQUENCE [LARGE SCALE GENOMIC DNA]</scope>
    <source>
        <strain evidence="2 3">KCTC 52919</strain>
    </source>
</reference>
<dbReference type="RefSeq" id="WP_163046132.1">
    <property type="nucleotide sequence ID" value="NZ_JAAAMJ010000034.1"/>
</dbReference>
<accession>A0A6L9MMZ3</accession>
<keyword evidence="1" id="KW-0812">Transmembrane</keyword>
<feature type="transmembrane region" description="Helical" evidence="1">
    <location>
        <begin position="12"/>
        <end position="32"/>
    </location>
</feature>
<dbReference type="AlphaFoldDB" id="A0A6L9MMZ3"/>
<sequence>MTLARLVESDPVRLAVQATLAAMGSFYAIRALGMDQASWCVISALFTVHVNVGSTLSSAASRIAGAIAGLAIGVACVWLIGTGGTDKALGLALGVAVMSLLSALRPELSYGLVTVAIVLLSEGSDVLDTAVTKAIAIALGTGIGTLVAVVVLPQHAHRSAERHLGQAVTLCRDLLRGSIQSFMGEAEVDLRRVHSRMLAELQAANAKVSWSESGRLLRRRSGHPLAGALLSAVRGLWTSVNLFERLDVKGMPDGSRALVGKPLDALDKALGDYFSRLGEAVAQRGRAPDSRSVHEHADAVMNALREVRRQGATQQLRVHDAEQVFALSLAIEQTLASTEQIASILSRNP</sequence>
<organism evidence="2 3">
    <name type="scientific">Aurantimonas aggregata</name>
    <dbReference type="NCBI Taxonomy" id="2047720"/>
    <lineage>
        <taxon>Bacteria</taxon>
        <taxon>Pseudomonadati</taxon>
        <taxon>Pseudomonadota</taxon>
        <taxon>Alphaproteobacteria</taxon>
        <taxon>Hyphomicrobiales</taxon>
        <taxon>Aurantimonadaceae</taxon>
        <taxon>Aurantimonas</taxon>
    </lineage>
</organism>
<keyword evidence="1" id="KW-0472">Membrane</keyword>
<keyword evidence="3" id="KW-1185">Reference proteome</keyword>
<keyword evidence="1" id="KW-1133">Transmembrane helix</keyword>
<dbReference type="GO" id="GO:0005886">
    <property type="term" value="C:plasma membrane"/>
    <property type="evidence" value="ECO:0007669"/>
    <property type="project" value="InterPro"/>
</dbReference>